<dbReference type="Proteomes" id="UP001597389">
    <property type="component" value="Unassembled WGS sequence"/>
</dbReference>
<gene>
    <name evidence="1" type="ORF">ACFSW8_15140</name>
</gene>
<evidence type="ECO:0000313" key="1">
    <source>
        <dbReference type="EMBL" id="MFD2160236.1"/>
    </source>
</evidence>
<comment type="caution">
    <text evidence="1">The sequence shown here is derived from an EMBL/GenBank/DDBJ whole genome shotgun (WGS) entry which is preliminary data.</text>
</comment>
<sequence>MTLLVLLLVGMLSLATTETRSATQEKYIMEARANARMALMVALAELQEEMGPDQRVSAWAGIMDTDPSTEEIDSVESPHLLGVWDSWKTYLNEPLDGATIQSLYGEEAKGSRFRRWLVSRKDSKTAENVLLPRDGAASEGVALVAEGTLGGSAPKEHHVRAEVVPTVLDSERAGGYAWWVGSQNLKASLNFRESEDEGLGEDEAQLFAAELSHFDPREEVGFEQFPDTEEERKSLVDYKVTEHLTDASGGYEASKSRYFDFTHAAQGVLCNVTSGGTKKDLNLLFELDVFPDAYREASVGGALVNAPVRKIEGTLPSPKNPNILPADWRHLRDYYRLYTSADHGLKWDADGNPYTERHMTADVPTHAVRVADVENYTRLPVLLRYSYIFGLRSKPNEDPDYRDCYFTSTPVMVFWNPYNVTMRYPADAFLMHTAFYKSQYYQFKVYVNSQHWGWESARQSDTTSLGYLQMRNSPEKPDGDIVMRPGELLMFTPHSVAKDRAYIGYDPSLPELTGSQAVIKGKAKKTDKVRVALRFSEIADMNSIQPQNCHWWGVDKSGAAILVDDNAGKEGVYHHSGDSQWPGYLSGGRKHQSGLFIDWFESEDNLTPIIEDNPATLAEVDMSSEEITPIAVVNYVLKTGEEPVYQSPLGGGQVPAGAKDFRNRTWLHSQALSPIQHLQGANDVKRSNFAYQMHYEPVSGLSLSQVIQEVDGNAFSGGGHGPSTGVSRMVAQELPTAPLTNIAAFGNMPLSHARVLEADLGFQGSAPGFYQYAPEWKLVGHQGATYGLGVGNGYAHPMIPLDSIYHDDGTRVPATGVAMYADHWDHQFLTNDVLWDQYFCSSLTPKVARGQEKDSLKNVMSATFEGGEPLANKRLQVHLPQGLEAAEVVEALQHEDGFKRAGSYFTVDGAFNVNSTSVEAWKALFLGLKSRRIPYLDSYTGDSGVLEDEDHVIVSRGRRAAGRQEGVDVSDPYAWVGVRKLTDSQIEKLAEEMVRQVKLRGPFLNLSEFVNRRLEDGALGMSSALQAAIDWDEFNQWEKGVFDGGVDGSSSEENSINHRFKGEEDRITQATATYPNTKAAVGSRYAGIAGYVMASDLLQGVGNILTPRCDSFTVRAYGESRDAGGKVVATAYCEATVVRGVEYSDPGDEPWEASTDALGVELNMLSATNKRFGRRMMILSFRWLSPSEI</sequence>
<protein>
    <submittedName>
        <fullName evidence="1">Uncharacterized protein</fullName>
    </submittedName>
</protein>
<accession>A0ABW4ZEE9</accession>
<proteinExistence type="predicted"/>
<dbReference type="RefSeq" id="WP_377178664.1">
    <property type="nucleotide sequence ID" value="NZ_JBHUJB010000073.1"/>
</dbReference>
<dbReference type="EMBL" id="JBHUJB010000073">
    <property type="protein sequence ID" value="MFD2160236.1"/>
    <property type="molecule type" value="Genomic_DNA"/>
</dbReference>
<organism evidence="1 2">
    <name type="scientific">Rubritalea tangerina</name>
    <dbReference type="NCBI Taxonomy" id="430798"/>
    <lineage>
        <taxon>Bacteria</taxon>
        <taxon>Pseudomonadati</taxon>
        <taxon>Verrucomicrobiota</taxon>
        <taxon>Verrucomicrobiia</taxon>
        <taxon>Verrucomicrobiales</taxon>
        <taxon>Rubritaleaceae</taxon>
        <taxon>Rubritalea</taxon>
    </lineage>
</organism>
<evidence type="ECO:0000313" key="2">
    <source>
        <dbReference type="Proteomes" id="UP001597389"/>
    </source>
</evidence>
<keyword evidence="2" id="KW-1185">Reference proteome</keyword>
<reference evidence="2" key="1">
    <citation type="journal article" date="2019" name="Int. J. Syst. Evol. Microbiol.">
        <title>The Global Catalogue of Microorganisms (GCM) 10K type strain sequencing project: providing services to taxonomists for standard genome sequencing and annotation.</title>
        <authorList>
            <consortium name="The Broad Institute Genomics Platform"/>
            <consortium name="The Broad Institute Genome Sequencing Center for Infectious Disease"/>
            <person name="Wu L."/>
            <person name="Ma J."/>
        </authorList>
    </citation>
    <scope>NUCLEOTIDE SEQUENCE [LARGE SCALE GENOMIC DNA]</scope>
    <source>
        <strain evidence="2">CCUG 57942</strain>
    </source>
</reference>
<name>A0ABW4ZEE9_9BACT</name>